<feature type="non-terminal residue" evidence="1">
    <location>
        <position position="221"/>
    </location>
</feature>
<dbReference type="GO" id="GO:0030246">
    <property type="term" value="F:carbohydrate binding"/>
    <property type="evidence" value="ECO:0007669"/>
    <property type="project" value="InterPro"/>
</dbReference>
<accession>A0A1F7JCA2</accession>
<dbReference type="Gene3D" id="2.70.98.10">
    <property type="match status" value="1"/>
</dbReference>
<gene>
    <name evidence="1" type="ORF">A3B56_02400</name>
</gene>
<dbReference type="SUPFAM" id="SSF74650">
    <property type="entry name" value="Galactose mutarotase-like"/>
    <property type="match status" value="1"/>
</dbReference>
<dbReference type="Proteomes" id="UP000178486">
    <property type="component" value="Unassembled WGS sequence"/>
</dbReference>
<dbReference type="GO" id="GO:0005975">
    <property type="term" value="P:carbohydrate metabolic process"/>
    <property type="evidence" value="ECO:0007669"/>
    <property type="project" value="InterPro"/>
</dbReference>
<protein>
    <recommendedName>
        <fullName evidence="3">Aldose 1-epimerase</fullName>
    </recommendedName>
</protein>
<evidence type="ECO:0000313" key="1">
    <source>
        <dbReference type="EMBL" id="OGK53246.1"/>
    </source>
</evidence>
<evidence type="ECO:0008006" key="3">
    <source>
        <dbReference type="Google" id="ProtNLM"/>
    </source>
</evidence>
<name>A0A1F7JCA2_9BACT</name>
<reference evidence="1 2" key="1">
    <citation type="journal article" date="2016" name="Nat. Commun.">
        <title>Thousands of microbial genomes shed light on interconnected biogeochemical processes in an aquifer system.</title>
        <authorList>
            <person name="Anantharaman K."/>
            <person name="Brown C.T."/>
            <person name="Hug L.A."/>
            <person name="Sharon I."/>
            <person name="Castelle C.J."/>
            <person name="Probst A.J."/>
            <person name="Thomas B.C."/>
            <person name="Singh A."/>
            <person name="Wilkins M.J."/>
            <person name="Karaoz U."/>
            <person name="Brodie E.L."/>
            <person name="Williams K.H."/>
            <person name="Hubbard S.S."/>
            <person name="Banfield J.F."/>
        </authorList>
    </citation>
    <scope>NUCLEOTIDE SEQUENCE [LARGE SCALE GENOMIC DNA]</scope>
</reference>
<dbReference type="InterPro" id="IPR011013">
    <property type="entry name" value="Gal_mutarotase_sf_dom"/>
</dbReference>
<dbReference type="EMBL" id="MGAU01000064">
    <property type="protein sequence ID" value="OGK53246.1"/>
    <property type="molecule type" value="Genomic_DNA"/>
</dbReference>
<sequence length="221" mass="24722">MEITNGSSKLTVDLSGGKIDNLTIHSVPLLGTFTRVDGARASSHLCVPNFDTEGMEQYNLPKHGPFRILMWQTIDKTDHSLTIRTTLEKTGTYPSTLECVQTFVLGEKECTHSVDVLNTGQHDAPINIAFHYYWHAPNGWESVRINNDYVGDLVKKDTHTDLPERSVIAIPGQQPVQLTSDNCPYVQLWTGRRESHGAIIYDKSYVCIEPFMLKKGSFGSP</sequence>
<comment type="caution">
    <text evidence="1">The sequence shown here is derived from an EMBL/GenBank/DDBJ whole genome shotgun (WGS) entry which is preliminary data.</text>
</comment>
<evidence type="ECO:0000313" key="2">
    <source>
        <dbReference type="Proteomes" id="UP000178486"/>
    </source>
</evidence>
<dbReference type="GO" id="GO:0016853">
    <property type="term" value="F:isomerase activity"/>
    <property type="evidence" value="ECO:0007669"/>
    <property type="project" value="InterPro"/>
</dbReference>
<dbReference type="AlphaFoldDB" id="A0A1F7JCA2"/>
<dbReference type="InterPro" id="IPR008183">
    <property type="entry name" value="Aldose_1/G6P_1-epimerase"/>
</dbReference>
<organism evidence="1 2">
    <name type="scientific">Candidatus Roizmanbacteria bacterium RIFCSPLOWO2_01_FULL_45_11</name>
    <dbReference type="NCBI Taxonomy" id="1802070"/>
    <lineage>
        <taxon>Bacteria</taxon>
        <taxon>Candidatus Roizmaniibacteriota</taxon>
    </lineage>
</organism>
<dbReference type="Pfam" id="PF01263">
    <property type="entry name" value="Aldose_epim"/>
    <property type="match status" value="1"/>
</dbReference>
<proteinExistence type="predicted"/>
<dbReference type="InterPro" id="IPR014718">
    <property type="entry name" value="GH-type_carb-bd"/>
</dbReference>